<feature type="signal peptide" evidence="1">
    <location>
        <begin position="1"/>
        <end position="19"/>
    </location>
</feature>
<keyword evidence="1" id="KW-0732">Signal</keyword>
<dbReference type="InterPro" id="IPR010870">
    <property type="entry name" value="Porin_O/P"/>
</dbReference>
<organism evidence="2 3">
    <name type="scientific">Capnocytophaga bilenii</name>
    <dbReference type="NCBI Taxonomy" id="2819369"/>
    <lineage>
        <taxon>Bacteria</taxon>
        <taxon>Pseudomonadati</taxon>
        <taxon>Bacteroidota</taxon>
        <taxon>Flavobacteriia</taxon>
        <taxon>Flavobacteriales</taxon>
        <taxon>Flavobacteriaceae</taxon>
        <taxon>Capnocytophaga</taxon>
    </lineage>
</organism>
<dbReference type="InterPro" id="IPR023614">
    <property type="entry name" value="Porin_dom_sf"/>
</dbReference>
<keyword evidence="3" id="KW-1185">Reference proteome</keyword>
<dbReference type="SUPFAM" id="SSF56935">
    <property type="entry name" value="Porins"/>
    <property type="match status" value="1"/>
</dbReference>
<evidence type="ECO:0000313" key="3">
    <source>
        <dbReference type="Proteomes" id="UP000681610"/>
    </source>
</evidence>
<dbReference type="EMBL" id="JAGDYP010000002">
    <property type="protein sequence ID" value="MBO1883469.1"/>
    <property type="molecule type" value="Genomic_DNA"/>
</dbReference>
<accession>A0ABS3PVV2</accession>
<dbReference type="Gene3D" id="2.40.160.10">
    <property type="entry name" value="Porin"/>
    <property type="match status" value="1"/>
</dbReference>
<evidence type="ECO:0008006" key="4">
    <source>
        <dbReference type="Google" id="ProtNLM"/>
    </source>
</evidence>
<protein>
    <recommendedName>
        <fullName evidence="4">Phosphate-selective porin O and P</fullName>
    </recommendedName>
</protein>
<sequence length="398" mass="44735">MKKMFFTVMVLGVFGGLNAQITDSLPQGVTPTEIKVVAEAKPAVPSFAEKLNIDLFFRGGMVADSYDNDARNNTRFVIDNARLNFQGDFNKDLFYRLRFRPSRPFTANSQDGGASALDYAFITYRFGGARQWDVTLGKQLAAFGSFEKEINPLYEYIFSDYLNGVYNNVFLSGLNLGYKVDDKQRVGVQLHNTFNNTFAEHLKANGLSAGNFKASKTPIGAYLYWYADFGKFKLRYSYNVSQYATDKLTHSVALGNSYKSGKHSVYLDLSYSHMAADYGTTVSKLLAGVGTPTMEGDAVYKRAVSRYDYQLTDRWSLSAKVGVELAGSTQQLSEQLRANWIYFGAVQYAPLQGQDLRFYVAYVGNTISYYEALHRKNEQLNRIAIGAYYTLPILKTKN</sequence>
<dbReference type="Pfam" id="PF07396">
    <property type="entry name" value="Porin_O_P"/>
    <property type="match status" value="1"/>
</dbReference>
<comment type="caution">
    <text evidence="2">The sequence shown here is derived from an EMBL/GenBank/DDBJ whole genome shotgun (WGS) entry which is preliminary data.</text>
</comment>
<proteinExistence type="predicted"/>
<reference evidence="2 3" key="1">
    <citation type="submission" date="2021-03" db="EMBL/GenBank/DDBJ databases">
        <title>Isolation and description of Capnocytophaga bilenii sp. nov., a novel Capnocytophaga species, isolated from a gingivitis subject.</title>
        <authorList>
            <person name="Antezack A."/>
            <person name="Monnet-Corti V."/>
            <person name="La Scola B."/>
        </authorList>
    </citation>
    <scope>NUCLEOTIDE SEQUENCE [LARGE SCALE GENOMIC DNA]</scope>
    <source>
        <strain evidence="2 3">Marseille-Q4570</strain>
    </source>
</reference>
<evidence type="ECO:0000256" key="1">
    <source>
        <dbReference type="SAM" id="SignalP"/>
    </source>
</evidence>
<name>A0ABS3PVV2_9FLAO</name>
<dbReference type="RefSeq" id="WP_208058156.1">
    <property type="nucleotide sequence ID" value="NZ_JAGDYP010000002.1"/>
</dbReference>
<gene>
    <name evidence="2" type="ORF">J4N46_03280</name>
</gene>
<evidence type="ECO:0000313" key="2">
    <source>
        <dbReference type="EMBL" id="MBO1883469.1"/>
    </source>
</evidence>
<dbReference type="Proteomes" id="UP000681610">
    <property type="component" value="Unassembled WGS sequence"/>
</dbReference>
<feature type="chain" id="PRO_5046817162" description="Phosphate-selective porin O and P" evidence="1">
    <location>
        <begin position="20"/>
        <end position="398"/>
    </location>
</feature>